<accession>D3B5N6</accession>
<keyword evidence="3 6" id="KW-0813">Transport</keyword>
<feature type="domain" description="VPS37 C-terminal" evidence="9">
    <location>
        <begin position="253"/>
        <end position="336"/>
    </location>
</feature>
<dbReference type="OMA" id="HPWCNEH"/>
<sequence length="336" mass="37620">MSNLLSLYPTIKELSKDSTYKIPLLGGNHIVISLPVNFPNLPPVYFLESPDGQTISVKPPAEWTQMTSLAKVTMEYIEYYSKNPPQFQHYSPPPSYFNNNNNNNNSNSGNSNSNNNVSNNSNSNNNIVSSQQGQPPPPYSSSSTSSSSSSLKQQDNKSASSNNNVQKPNIPSIPYKFPELESKSKEELEALLSSGEIEILMFSLDEVSAMGDHRDNLKTTNERLSTPINPKKEKIIELKSHLEEQTQLYNQLKSELDSKQKRRDEIQKALSTGVLIDKLTELASTAETESDDIANDFLEGTIDLKEFKKQFKEKRNIYHSRLAKRDGLIGGIVKDK</sequence>
<keyword evidence="11" id="KW-1185">Reference proteome</keyword>
<dbReference type="SUPFAM" id="SSF140111">
    <property type="entry name" value="Endosomal sorting complex assembly domain"/>
    <property type="match status" value="1"/>
</dbReference>
<dbReference type="CDD" id="cd11685">
    <property type="entry name" value="UEV_TSG101-like"/>
    <property type="match status" value="1"/>
</dbReference>
<feature type="region of interest" description="Disordered" evidence="8">
    <location>
        <begin position="90"/>
        <end position="176"/>
    </location>
</feature>
<keyword evidence="4" id="KW-0967">Endosome</keyword>
<dbReference type="Gene3D" id="1.10.287.660">
    <property type="entry name" value="Helix hairpin bin"/>
    <property type="match status" value="1"/>
</dbReference>
<keyword evidence="7" id="KW-0175">Coiled coil</keyword>
<comment type="subcellular location">
    <subcellularLocation>
        <location evidence="1">Endosome</location>
    </subcellularLocation>
</comment>
<dbReference type="Proteomes" id="UP000001396">
    <property type="component" value="Unassembled WGS sequence"/>
</dbReference>
<gene>
    <name evidence="10" type="primary">vps37</name>
    <name evidence="10" type="ORF">PPL_03974</name>
</gene>
<dbReference type="GeneID" id="31359461"/>
<dbReference type="PROSITE" id="PS51314">
    <property type="entry name" value="VPS37_C"/>
    <property type="match status" value="1"/>
</dbReference>
<name>D3B5N6_HETP5</name>
<dbReference type="GO" id="GO:0000813">
    <property type="term" value="C:ESCRT I complex"/>
    <property type="evidence" value="ECO:0007669"/>
    <property type="project" value="TreeGrafter"/>
</dbReference>
<dbReference type="Pfam" id="PF07200">
    <property type="entry name" value="Mod_r"/>
    <property type="match status" value="1"/>
</dbReference>
<dbReference type="FunCoup" id="D3B5N6">
    <property type="interactions" value="71"/>
</dbReference>
<feature type="coiled-coil region" evidence="7">
    <location>
        <begin position="235"/>
        <end position="269"/>
    </location>
</feature>
<dbReference type="PANTHER" id="PTHR13678">
    <property type="entry name" value="VACUOLAR PROTEIN SORTING-ASSOCIATED PROTEIN 37"/>
    <property type="match status" value="1"/>
</dbReference>
<reference evidence="10 11" key="1">
    <citation type="journal article" date="2011" name="Genome Res.">
        <title>Phylogeny-wide analysis of social amoeba genomes highlights ancient origins for complex intercellular communication.</title>
        <authorList>
            <person name="Heidel A.J."/>
            <person name="Lawal H.M."/>
            <person name="Felder M."/>
            <person name="Schilde C."/>
            <person name="Helps N.R."/>
            <person name="Tunggal B."/>
            <person name="Rivero F."/>
            <person name="John U."/>
            <person name="Schleicher M."/>
            <person name="Eichinger L."/>
            <person name="Platzer M."/>
            <person name="Noegel A.A."/>
            <person name="Schaap P."/>
            <person name="Gloeckner G."/>
        </authorList>
    </citation>
    <scope>NUCLEOTIDE SEQUENCE [LARGE SCALE GENOMIC DNA]</scope>
    <source>
        <strain evidence="11">ATCC 26659 / Pp 5 / PN500</strain>
    </source>
</reference>
<dbReference type="InterPro" id="IPR037202">
    <property type="entry name" value="ESCRT_assembly_dom"/>
</dbReference>
<comment type="caution">
    <text evidence="10">The sequence shown here is derived from an EMBL/GenBank/DDBJ whole genome shotgun (WGS) entry which is preliminary data.</text>
</comment>
<evidence type="ECO:0000256" key="4">
    <source>
        <dbReference type="ARBA" id="ARBA00022753"/>
    </source>
</evidence>
<evidence type="ECO:0000256" key="2">
    <source>
        <dbReference type="ARBA" id="ARBA00007617"/>
    </source>
</evidence>
<evidence type="ECO:0000256" key="6">
    <source>
        <dbReference type="PROSITE-ProRule" id="PRU00646"/>
    </source>
</evidence>
<dbReference type="AlphaFoldDB" id="D3B5N6"/>
<dbReference type="InParanoid" id="D3B5N6"/>
<evidence type="ECO:0000313" key="10">
    <source>
        <dbReference type="EMBL" id="EFA83184.1"/>
    </source>
</evidence>
<feature type="compositionally biased region" description="Low complexity" evidence="8">
    <location>
        <begin position="140"/>
        <end position="150"/>
    </location>
</feature>
<evidence type="ECO:0000259" key="9">
    <source>
        <dbReference type="PROSITE" id="PS51314"/>
    </source>
</evidence>
<proteinExistence type="inferred from homology"/>
<evidence type="ECO:0000256" key="1">
    <source>
        <dbReference type="ARBA" id="ARBA00004177"/>
    </source>
</evidence>
<comment type="similarity">
    <text evidence="2">Belongs to the VPS37 family.</text>
</comment>
<dbReference type="GO" id="GO:0043162">
    <property type="term" value="P:ubiquitin-dependent protein catabolic process via the multivesicular body sorting pathway"/>
    <property type="evidence" value="ECO:0007669"/>
    <property type="project" value="TreeGrafter"/>
</dbReference>
<evidence type="ECO:0000313" key="11">
    <source>
        <dbReference type="Proteomes" id="UP000001396"/>
    </source>
</evidence>
<protein>
    <submittedName>
        <fullName evidence="10">Modifier of rudimentary family protein</fullName>
    </submittedName>
</protein>
<keyword evidence="5 6" id="KW-0653">Protein transport</keyword>
<organism evidence="10 11">
    <name type="scientific">Heterostelium pallidum (strain ATCC 26659 / Pp 5 / PN500)</name>
    <name type="common">Cellular slime mold</name>
    <name type="synonym">Polysphondylium pallidum</name>
    <dbReference type="NCBI Taxonomy" id="670386"/>
    <lineage>
        <taxon>Eukaryota</taxon>
        <taxon>Amoebozoa</taxon>
        <taxon>Evosea</taxon>
        <taxon>Eumycetozoa</taxon>
        <taxon>Dictyostelia</taxon>
        <taxon>Acytosteliales</taxon>
        <taxon>Acytosteliaceae</taxon>
        <taxon>Heterostelium</taxon>
    </lineage>
</organism>
<dbReference type="RefSeq" id="XP_020435301.1">
    <property type="nucleotide sequence ID" value="XM_020574887.1"/>
</dbReference>
<feature type="compositionally biased region" description="Low complexity" evidence="8">
    <location>
        <begin position="98"/>
        <end position="133"/>
    </location>
</feature>
<dbReference type="EMBL" id="ADBJ01000017">
    <property type="protein sequence ID" value="EFA83184.1"/>
    <property type="molecule type" value="Genomic_DNA"/>
</dbReference>
<evidence type="ECO:0000256" key="7">
    <source>
        <dbReference type="SAM" id="Coils"/>
    </source>
</evidence>
<dbReference type="GO" id="GO:0006612">
    <property type="term" value="P:protein targeting to membrane"/>
    <property type="evidence" value="ECO:0007669"/>
    <property type="project" value="TreeGrafter"/>
</dbReference>
<dbReference type="STRING" id="670386.D3B5N6"/>
<feature type="compositionally biased region" description="Polar residues" evidence="8">
    <location>
        <begin position="151"/>
        <end position="169"/>
    </location>
</feature>
<dbReference type="InterPro" id="IPR029012">
    <property type="entry name" value="Helix_hairpin_bin_sf"/>
</dbReference>
<evidence type="ECO:0000256" key="8">
    <source>
        <dbReference type="SAM" id="MobiDB-lite"/>
    </source>
</evidence>
<dbReference type="GO" id="GO:0006623">
    <property type="term" value="P:protein targeting to vacuole"/>
    <property type="evidence" value="ECO:0007669"/>
    <property type="project" value="TreeGrafter"/>
</dbReference>
<dbReference type="PANTHER" id="PTHR13678:SF2">
    <property type="entry name" value="VACUOLAR PROTEIN SORTING-ASSOCIATED PROTEIN 37A"/>
    <property type="match status" value="1"/>
</dbReference>
<evidence type="ECO:0000256" key="3">
    <source>
        <dbReference type="ARBA" id="ARBA00022448"/>
    </source>
</evidence>
<dbReference type="InterPro" id="IPR009851">
    <property type="entry name" value="Mod_r"/>
</dbReference>
<evidence type="ECO:0000256" key="5">
    <source>
        <dbReference type="ARBA" id="ARBA00022927"/>
    </source>
</evidence>